<protein>
    <submittedName>
        <fullName evidence="2">SgcJ/EcaC family oxidoreductase</fullName>
    </submittedName>
</protein>
<organism evidence="2 3">
    <name type="scientific">Massilia cavernae</name>
    <dbReference type="NCBI Taxonomy" id="2320864"/>
    <lineage>
        <taxon>Bacteria</taxon>
        <taxon>Pseudomonadati</taxon>
        <taxon>Pseudomonadota</taxon>
        <taxon>Betaproteobacteria</taxon>
        <taxon>Burkholderiales</taxon>
        <taxon>Oxalobacteraceae</taxon>
        <taxon>Telluria group</taxon>
        <taxon>Massilia</taxon>
    </lineage>
</organism>
<dbReference type="RefSeq" id="WP_119812858.1">
    <property type="nucleotide sequence ID" value="NZ_QYUP01000172.1"/>
</dbReference>
<proteinExistence type="predicted"/>
<dbReference type="InterPro" id="IPR011944">
    <property type="entry name" value="Steroid_delta5-4_isomerase"/>
</dbReference>
<evidence type="ECO:0000313" key="2">
    <source>
        <dbReference type="EMBL" id="RJG09488.1"/>
    </source>
</evidence>
<dbReference type="Gene3D" id="3.10.450.50">
    <property type="match status" value="1"/>
</dbReference>
<gene>
    <name evidence="2" type="ORF">D3872_22435</name>
</gene>
<comment type="caution">
    <text evidence="2">The sequence shown here is derived from an EMBL/GenBank/DDBJ whole genome shotgun (WGS) entry which is preliminary data.</text>
</comment>
<accession>A0A418XAT5</accession>
<keyword evidence="3" id="KW-1185">Reference proteome</keyword>
<dbReference type="SUPFAM" id="SSF54427">
    <property type="entry name" value="NTF2-like"/>
    <property type="match status" value="1"/>
</dbReference>
<dbReference type="EMBL" id="QYUP01000172">
    <property type="protein sequence ID" value="RJG09488.1"/>
    <property type="molecule type" value="Genomic_DNA"/>
</dbReference>
<dbReference type="OrthoDB" id="213636at2"/>
<dbReference type="InterPro" id="IPR032710">
    <property type="entry name" value="NTF2-like_dom_sf"/>
</dbReference>
<dbReference type="NCBIfam" id="TIGR02246">
    <property type="entry name" value="SgcJ/EcaC family oxidoreductase"/>
    <property type="match status" value="1"/>
</dbReference>
<dbReference type="AlphaFoldDB" id="A0A418XAT5"/>
<evidence type="ECO:0000259" key="1">
    <source>
        <dbReference type="Pfam" id="PF14534"/>
    </source>
</evidence>
<feature type="domain" description="DUF4440" evidence="1">
    <location>
        <begin position="8"/>
        <end position="119"/>
    </location>
</feature>
<dbReference type="Proteomes" id="UP000284006">
    <property type="component" value="Unassembled WGS sequence"/>
</dbReference>
<sequence>MSTDEEQIRALVEMWLSATAAGDVDTVLDLMAADAMFMSAGQPPMVGREAFARGLTKLLTDNVIRSVSDIQEIVVCGDLAYVRTKLAVTITSKHGKTPMLRNGDTMSILRREADGRWRLSRDANMLVVVA</sequence>
<dbReference type="InterPro" id="IPR027843">
    <property type="entry name" value="DUF4440"/>
</dbReference>
<dbReference type="Pfam" id="PF14534">
    <property type="entry name" value="DUF4440"/>
    <property type="match status" value="1"/>
</dbReference>
<evidence type="ECO:0000313" key="3">
    <source>
        <dbReference type="Proteomes" id="UP000284006"/>
    </source>
</evidence>
<reference evidence="2 3" key="1">
    <citation type="submission" date="2018-09" db="EMBL/GenBank/DDBJ databases">
        <authorList>
            <person name="Zhu H."/>
        </authorList>
    </citation>
    <scope>NUCLEOTIDE SEQUENCE [LARGE SCALE GENOMIC DNA]</scope>
    <source>
        <strain evidence="2 3">K1S02-61</strain>
    </source>
</reference>
<name>A0A418XAT5_9BURK</name>